<accession>A0A7S2GHC7</accession>
<protein>
    <recommendedName>
        <fullName evidence="4">Potassium channel domain-containing protein</fullName>
    </recommendedName>
</protein>
<dbReference type="EMBL" id="HBGU01029154">
    <property type="protein sequence ID" value="CAD9450248.1"/>
    <property type="molecule type" value="Transcribed_RNA"/>
</dbReference>
<keyword evidence="2" id="KW-1133">Transmembrane helix</keyword>
<sequence>MHIDAIGLYQLFKLLLIAKWSLNFSRVPIPALLAWQYGVELSPTFRTKYIFSTRPWSLLLITFLFAVLGGAFILHVLEFDPEHGKTAALSYMEHLFIANDILTGLGYQHGPPPSLVGRLISLGLAWFGVMGTAFATATLCQFSDLNAAESWMLRILDRKRLFQMQRISATLLLQRMYRLRQCGRSSFLRASSTSTAPEDQLPLSTAAYRDPFIAPPGLSSRPPPVPIDTAPATEAAGLAAGAHAAPTATDSSAAVSATAAADSSAAVNTTVVVAATIGAHPSSPPPSTPSSLLHCAVASSAAHTRPSRPSPPPSPPQATASTNTSRKAALRRQNTTGFTNIVVDARRAALRVSVRQAIRTFKKYRIIQEDSTNVANNKIMHGQLSHLTSALGTSLTAHAEQLQACMETQVRSMRMIDELRREMYARMDRLTEVVQEAGGGRRRQEEAGH</sequence>
<reference evidence="3" key="1">
    <citation type="submission" date="2021-01" db="EMBL/GenBank/DDBJ databases">
        <authorList>
            <person name="Corre E."/>
            <person name="Pelletier E."/>
            <person name="Niang G."/>
            <person name="Scheremetjew M."/>
            <person name="Finn R."/>
            <person name="Kale V."/>
            <person name="Holt S."/>
            <person name="Cochrane G."/>
            <person name="Meng A."/>
            <person name="Brown T."/>
            <person name="Cohen L."/>
        </authorList>
    </citation>
    <scope>NUCLEOTIDE SEQUENCE</scope>
    <source>
        <strain evidence="3">UTEX LB 985</strain>
    </source>
</reference>
<evidence type="ECO:0008006" key="4">
    <source>
        <dbReference type="Google" id="ProtNLM"/>
    </source>
</evidence>
<keyword evidence="2" id="KW-0472">Membrane</keyword>
<evidence type="ECO:0000256" key="1">
    <source>
        <dbReference type="SAM" id="MobiDB-lite"/>
    </source>
</evidence>
<dbReference type="SUPFAM" id="SSF81324">
    <property type="entry name" value="Voltage-gated potassium channels"/>
    <property type="match status" value="1"/>
</dbReference>
<gene>
    <name evidence="3" type="ORF">CBRE1094_LOCUS15851</name>
</gene>
<name>A0A7S2GHC7_9EUKA</name>
<keyword evidence="2" id="KW-0812">Transmembrane</keyword>
<evidence type="ECO:0000256" key="2">
    <source>
        <dbReference type="SAM" id="Phobius"/>
    </source>
</evidence>
<feature type="region of interest" description="Disordered" evidence="1">
    <location>
        <begin position="297"/>
        <end position="333"/>
    </location>
</feature>
<dbReference type="AlphaFoldDB" id="A0A7S2GHC7"/>
<organism evidence="3">
    <name type="scientific">Haptolina brevifila</name>
    <dbReference type="NCBI Taxonomy" id="156173"/>
    <lineage>
        <taxon>Eukaryota</taxon>
        <taxon>Haptista</taxon>
        <taxon>Haptophyta</taxon>
        <taxon>Prymnesiophyceae</taxon>
        <taxon>Prymnesiales</taxon>
        <taxon>Prymnesiaceae</taxon>
        <taxon>Haptolina</taxon>
    </lineage>
</organism>
<evidence type="ECO:0000313" key="3">
    <source>
        <dbReference type="EMBL" id="CAD9450248.1"/>
    </source>
</evidence>
<feature type="transmembrane region" description="Helical" evidence="2">
    <location>
        <begin position="56"/>
        <end position="77"/>
    </location>
</feature>
<proteinExistence type="predicted"/>